<keyword evidence="1" id="KW-0732">Signal</keyword>
<dbReference type="Proteomes" id="UP000348942">
    <property type="component" value="Chromosome 1"/>
</dbReference>
<keyword evidence="3" id="KW-1185">Reference proteome</keyword>
<organism evidence="2 3">
    <name type="scientific">Vibrio algicola</name>
    <dbReference type="NCBI Taxonomy" id="2662262"/>
    <lineage>
        <taxon>Bacteria</taxon>
        <taxon>Pseudomonadati</taxon>
        <taxon>Pseudomonadota</taxon>
        <taxon>Gammaproteobacteria</taxon>
        <taxon>Vibrionales</taxon>
        <taxon>Vibrionaceae</taxon>
        <taxon>Vibrio</taxon>
    </lineage>
</organism>
<proteinExistence type="predicted"/>
<evidence type="ECO:0000313" key="3">
    <source>
        <dbReference type="Proteomes" id="UP000348942"/>
    </source>
</evidence>
<accession>A0A5Q0TFT0</accession>
<protein>
    <submittedName>
        <fullName evidence="2">DUF2884 family protein</fullName>
    </submittedName>
</protein>
<dbReference type="InterPro" id="IPR021307">
    <property type="entry name" value="DUF2884"/>
</dbReference>
<dbReference type="AlphaFoldDB" id="A0A5Q0TFT0"/>
<gene>
    <name evidence="2" type="ORF">GFB47_02625</name>
</gene>
<reference evidence="2 3" key="1">
    <citation type="submission" date="2019-10" db="EMBL/GenBank/DDBJ databases">
        <title>Vibrio sp. nov., isolated from Coralline algae surface.</title>
        <authorList>
            <person name="Geng Y."/>
            <person name="Zhang X."/>
        </authorList>
    </citation>
    <scope>NUCLEOTIDE SEQUENCE [LARGE SCALE GENOMIC DNA]</scope>
    <source>
        <strain evidence="2 3">SM1977</strain>
    </source>
</reference>
<dbReference type="Pfam" id="PF11101">
    <property type="entry name" value="DUF2884"/>
    <property type="match status" value="1"/>
</dbReference>
<evidence type="ECO:0000256" key="1">
    <source>
        <dbReference type="SAM" id="SignalP"/>
    </source>
</evidence>
<name>A0A5Q0TFT0_9VIBR</name>
<dbReference type="EMBL" id="CP045699">
    <property type="protein sequence ID" value="QGA65983.1"/>
    <property type="molecule type" value="Genomic_DNA"/>
</dbReference>
<evidence type="ECO:0000313" key="2">
    <source>
        <dbReference type="EMBL" id="QGA65983.1"/>
    </source>
</evidence>
<feature type="signal peptide" evidence="1">
    <location>
        <begin position="1"/>
        <end position="24"/>
    </location>
</feature>
<sequence length="255" mass="28931">MRLYFMKRTLLSVALTLTSVSAMAQVPRCDINIDNELHLKNEQVSVYQQGKPKVVIDQNNDLFINGKKITLNQTQENAVKAYREKVSEYIPKAKKIGDDGMTLANQVIDDISASFNNSKAFDNVKTAVDGYYADIESRYYINGEWVIKKDAVKDALSNWKQESAAAMQKFNGEFFSSAFAVLSEKMKTDGSVNLTELQTQMTDMKKQIETRLQSQSQQLQKEANAYCGNLHDLVSEEKTLHQQVPQLKNYSVFVE</sequence>
<feature type="chain" id="PRO_5024334329" evidence="1">
    <location>
        <begin position="25"/>
        <end position="255"/>
    </location>
</feature>